<reference evidence="3" key="1">
    <citation type="journal article" date="2019" name="Int. J. Syst. Evol. Microbiol.">
        <title>The Global Catalogue of Microorganisms (GCM) 10K type strain sequencing project: providing services to taxonomists for standard genome sequencing and annotation.</title>
        <authorList>
            <consortium name="The Broad Institute Genomics Platform"/>
            <consortium name="The Broad Institute Genome Sequencing Center for Infectious Disease"/>
            <person name="Wu L."/>
            <person name="Ma J."/>
        </authorList>
    </citation>
    <scope>NUCLEOTIDE SEQUENCE [LARGE SCALE GENOMIC DNA]</scope>
    <source>
        <strain evidence="3">JCM 17130</strain>
    </source>
</reference>
<organism evidence="2 3">
    <name type="scientific">Georgenia deserti</name>
    <dbReference type="NCBI Taxonomy" id="2093781"/>
    <lineage>
        <taxon>Bacteria</taxon>
        <taxon>Bacillati</taxon>
        <taxon>Actinomycetota</taxon>
        <taxon>Actinomycetes</taxon>
        <taxon>Micrococcales</taxon>
        <taxon>Bogoriellaceae</taxon>
        <taxon>Georgenia</taxon>
    </lineage>
</organism>
<keyword evidence="1" id="KW-0472">Membrane</keyword>
<evidence type="ECO:0000256" key="1">
    <source>
        <dbReference type="SAM" id="Phobius"/>
    </source>
</evidence>
<gene>
    <name evidence="2" type="ORF">ACFSE6_01585</name>
</gene>
<dbReference type="EMBL" id="JBHUEE010000001">
    <property type="protein sequence ID" value="MFD1716510.1"/>
    <property type="molecule type" value="Genomic_DNA"/>
</dbReference>
<feature type="transmembrane region" description="Helical" evidence="1">
    <location>
        <begin position="74"/>
        <end position="94"/>
    </location>
</feature>
<feature type="transmembrane region" description="Helical" evidence="1">
    <location>
        <begin position="6"/>
        <end position="23"/>
    </location>
</feature>
<evidence type="ECO:0000313" key="2">
    <source>
        <dbReference type="EMBL" id="MFD1716510.1"/>
    </source>
</evidence>
<keyword evidence="1" id="KW-1133">Transmembrane helix</keyword>
<accession>A0ABW4KZS7</accession>
<feature type="transmembrane region" description="Helical" evidence="1">
    <location>
        <begin position="177"/>
        <end position="196"/>
    </location>
</feature>
<protein>
    <recommendedName>
        <fullName evidence="4">DUF1648 domain-containing protein</fullName>
    </recommendedName>
</protein>
<evidence type="ECO:0000313" key="3">
    <source>
        <dbReference type="Proteomes" id="UP001597277"/>
    </source>
</evidence>
<keyword evidence="1" id="KW-0812">Transmembrane</keyword>
<keyword evidence="3" id="KW-1185">Reference proteome</keyword>
<name>A0ABW4KZS7_9MICO</name>
<feature type="transmembrane region" description="Helical" evidence="1">
    <location>
        <begin position="254"/>
        <end position="278"/>
    </location>
</feature>
<comment type="caution">
    <text evidence="2">The sequence shown here is derived from an EMBL/GenBank/DDBJ whole genome shotgun (WGS) entry which is preliminary data.</text>
</comment>
<sequence length="290" mass="29059">MLSLLLPVLLLALTAVLVFLAINRTVPEHTTSAVRAAASRHENLTTGVGAVGGFTVAITLITALPVGAQSPPGIVTALAPTAGCLVFLAIVAVGEHTWPRPAGSVRQATLHRRSLRALSPPRVRLLCGTAAVLGIALGVFVLTADETGRAVPAMITAEGALAGRLGGASGPYPGSRYAGPIAVGLIVVLVATAWVLHRVAHRPAVAGATPEDDQLLRRTGARRILGGVQLCVGATSAAVLLVAAVSLTNAGWTLAAWTAGVVGLLCGLTSVIAAGTALPAPQPTTTTVAA</sequence>
<evidence type="ECO:0008006" key="4">
    <source>
        <dbReference type="Google" id="ProtNLM"/>
    </source>
</evidence>
<feature type="transmembrane region" description="Helical" evidence="1">
    <location>
        <begin position="123"/>
        <end position="144"/>
    </location>
</feature>
<dbReference type="Proteomes" id="UP001597277">
    <property type="component" value="Unassembled WGS sequence"/>
</dbReference>
<dbReference type="RefSeq" id="WP_388001943.1">
    <property type="nucleotide sequence ID" value="NZ_JBHUEE010000001.1"/>
</dbReference>
<feature type="transmembrane region" description="Helical" evidence="1">
    <location>
        <begin position="44"/>
        <end position="68"/>
    </location>
</feature>
<feature type="transmembrane region" description="Helical" evidence="1">
    <location>
        <begin position="224"/>
        <end position="248"/>
    </location>
</feature>
<proteinExistence type="predicted"/>